<organism evidence="2 3">
    <name type="scientific">Asparagus officinalis</name>
    <name type="common">Garden asparagus</name>
    <dbReference type="NCBI Taxonomy" id="4686"/>
    <lineage>
        <taxon>Eukaryota</taxon>
        <taxon>Viridiplantae</taxon>
        <taxon>Streptophyta</taxon>
        <taxon>Embryophyta</taxon>
        <taxon>Tracheophyta</taxon>
        <taxon>Spermatophyta</taxon>
        <taxon>Magnoliopsida</taxon>
        <taxon>Liliopsida</taxon>
        <taxon>Asparagales</taxon>
        <taxon>Asparagaceae</taxon>
        <taxon>Asparagoideae</taxon>
        <taxon>Asparagus</taxon>
    </lineage>
</organism>
<proteinExistence type="predicted"/>
<keyword evidence="3" id="KW-1185">Reference proteome</keyword>
<name>A0A5P1EJI3_ASPOF</name>
<sequence>MGRFAERVGWRVPKREREGEEREVERFLEEAGVSRRAFKVWMHNHRNNNNAYCVAGRGQQGSVAAADSSGTDGAETDDRIDLD</sequence>
<gene>
    <name evidence="2" type="ORF">A4U43_C07F36080</name>
</gene>
<accession>A0A5P1EJI3</accession>
<dbReference type="EMBL" id="CM007387">
    <property type="protein sequence ID" value="ONK65337.1"/>
    <property type="molecule type" value="Genomic_DNA"/>
</dbReference>
<dbReference type="Gramene" id="ONK65337">
    <property type="protein sequence ID" value="ONK65337"/>
    <property type="gene ID" value="A4U43_C07F36080"/>
</dbReference>
<evidence type="ECO:0008006" key="4">
    <source>
        <dbReference type="Google" id="ProtNLM"/>
    </source>
</evidence>
<reference evidence="3" key="1">
    <citation type="journal article" date="2017" name="Nat. Commun.">
        <title>The asparagus genome sheds light on the origin and evolution of a young Y chromosome.</title>
        <authorList>
            <person name="Harkess A."/>
            <person name="Zhou J."/>
            <person name="Xu C."/>
            <person name="Bowers J.E."/>
            <person name="Van der Hulst R."/>
            <person name="Ayyampalayam S."/>
            <person name="Mercati F."/>
            <person name="Riccardi P."/>
            <person name="McKain M.R."/>
            <person name="Kakrana A."/>
            <person name="Tang H."/>
            <person name="Ray J."/>
            <person name="Groenendijk J."/>
            <person name="Arikit S."/>
            <person name="Mathioni S.M."/>
            <person name="Nakano M."/>
            <person name="Shan H."/>
            <person name="Telgmann-Rauber A."/>
            <person name="Kanno A."/>
            <person name="Yue Z."/>
            <person name="Chen H."/>
            <person name="Li W."/>
            <person name="Chen Y."/>
            <person name="Xu X."/>
            <person name="Zhang Y."/>
            <person name="Luo S."/>
            <person name="Chen H."/>
            <person name="Gao J."/>
            <person name="Mao Z."/>
            <person name="Pires J.C."/>
            <person name="Luo M."/>
            <person name="Kudrna D."/>
            <person name="Wing R.A."/>
            <person name="Meyers B.C."/>
            <person name="Yi K."/>
            <person name="Kong H."/>
            <person name="Lavrijsen P."/>
            <person name="Sunseri F."/>
            <person name="Falavigna A."/>
            <person name="Ye Y."/>
            <person name="Leebens-Mack J.H."/>
            <person name="Chen G."/>
        </authorList>
    </citation>
    <scope>NUCLEOTIDE SEQUENCE [LARGE SCALE GENOMIC DNA]</scope>
    <source>
        <strain evidence="3">cv. DH0086</strain>
    </source>
</reference>
<dbReference type="Proteomes" id="UP000243459">
    <property type="component" value="Chromosome 7"/>
</dbReference>
<evidence type="ECO:0000313" key="3">
    <source>
        <dbReference type="Proteomes" id="UP000243459"/>
    </source>
</evidence>
<dbReference type="Gene3D" id="1.10.10.60">
    <property type="entry name" value="Homeodomain-like"/>
    <property type="match status" value="1"/>
</dbReference>
<dbReference type="AlphaFoldDB" id="A0A5P1EJI3"/>
<evidence type="ECO:0000313" key="2">
    <source>
        <dbReference type="EMBL" id="ONK65337.1"/>
    </source>
</evidence>
<protein>
    <recommendedName>
        <fullName evidence="4">ZF-HD dimerization-type domain-containing protein</fullName>
    </recommendedName>
</protein>
<feature type="region of interest" description="Disordered" evidence="1">
    <location>
        <begin position="59"/>
        <end position="83"/>
    </location>
</feature>
<evidence type="ECO:0000256" key="1">
    <source>
        <dbReference type="SAM" id="MobiDB-lite"/>
    </source>
</evidence>